<accession>A0AAJ1BI30</accession>
<dbReference type="PANTHER" id="PTHR45138">
    <property type="entry name" value="REGULATORY COMPONENTS OF SENSORY TRANSDUCTION SYSTEM"/>
    <property type="match status" value="1"/>
</dbReference>
<comment type="caution">
    <text evidence="5">The sequence shown here is derived from an EMBL/GenBank/DDBJ whole genome shotgun (WGS) entry which is preliminary data.</text>
</comment>
<dbReference type="GO" id="GO:0052621">
    <property type="term" value="F:diguanylate cyclase activity"/>
    <property type="evidence" value="ECO:0007669"/>
    <property type="project" value="UniProtKB-EC"/>
</dbReference>
<dbReference type="PANTHER" id="PTHR45138:SF24">
    <property type="entry name" value="DIGUANYLATE CYCLASE DGCC-RELATED"/>
    <property type="match status" value="1"/>
</dbReference>
<organism evidence="5 6">
    <name type="scientific">Shewanella zhuhaiensis</name>
    <dbReference type="NCBI Taxonomy" id="2919576"/>
    <lineage>
        <taxon>Bacteria</taxon>
        <taxon>Pseudomonadati</taxon>
        <taxon>Pseudomonadota</taxon>
        <taxon>Gammaproteobacteria</taxon>
        <taxon>Alteromonadales</taxon>
        <taxon>Shewanellaceae</taxon>
        <taxon>Shewanella</taxon>
    </lineage>
</organism>
<keyword evidence="3" id="KW-0472">Membrane</keyword>
<reference evidence="5 6" key="1">
    <citation type="submission" date="2022-02" db="EMBL/GenBank/DDBJ databases">
        <title>The genome sequence of Shewanella sp. 3B26.</title>
        <authorList>
            <person name="Du J."/>
        </authorList>
    </citation>
    <scope>NUCLEOTIDE SEQUENCE [LARGE SCALE GENOMIC DNA]</scope>
    <source>
        <strain evidence="5 6">3B26</strain>
    </source>
</reference>
<dbReference type="SMART" id="SM00267">
    <property type="entry name" value="GGDEF"/>
    <property type="match status" value="1"/>
</dbReference>
<dbReference type="Proteomes" id="UP001297581">
    <property type="component" value="Unassembled WGS sequence"/>
</dbReference>
<feature type="domain" description="GGDEF" evidence="4">
    <location>
        <begin position="256"/>
        <end position="388"/>
    </location>
</feature>
<evidence type="ECO:0000259" key="4">
    <source>
        <dbReference type="PROSITE" id="PS50887"/>
    </source>
</evidence>
<dbReference type="FunFam" id="3.30.70.270:FF:000001">
    <property type="entry name" value="Diguanylate cyclase domain protein"/>
    <property type="match status" value="1"/>
</dbReference>
<evidence type="ECO:0000256" key="1">
    <source>
        <dbReference type="ARBA" id="ARBA00001946"/>
    </source>
</evidence>
<evidence type="ECO:0000313" key="6">
    <source>
        <dbReference type="Proteomes" id="UP001297581"/>
    </source>
</evidence>
<feature type="transmembrane region" description="Helical" evidence="3">
    <location>
        <begin position="6"/>
        <end position="26"/>
    </location>
</feature>
<dbReference type="InterPro" id="IPR043128">
    <property type="entry name" value="Rev_trsase/Diguanyl_cyclase"/>
</dbReference>
<evidence type="ECO:0000313" key="5">
    <source>
        <dbReference type="EMBL" id="MCH4295121.1"/>
    </source>
</evidence>
<dbReference type="GO" id="GO:1902201">
    <property type="term" value="P:negative regulation of bacterial-type flagellum-dependent cell motility"/>
    <property type="evidence" value="ECO:0007669"/>
    <property type="project" value="TreeGrafter"/>
</dbReference>
<dbReference type="InterPro" id="IPR029787">
    <property type="entry name" value="Nucleotide_cyclase"/>
</dbReference>
<feature type="transmembrane region" description="Helical" evidence="3">
    <location>
        <begin position="196"/>
        <end position="215"/>
    </location>
</feature>
<keyword evidence="3" id="KW-0812">Transmembrane</keyword>
<feature type="transmembrane region" description="Helical" evidence="3">
    <location>
        <begin position="94"/>
        <end position="113"/>
    </location>
</feature>
<dbReference type="AlphaFoldDB" id="A0AAJ1BI30"/>
<evidence type="ECO:0000256" key="2">
    <source>
        <dbReference type="ARBA" id="ARBA00012528"/>
    </source>
</evidence>
<dbReference type="GO" id="GO:0043709">
    <property type="term" value="P:cell adhesion involved in single-species biofilm formation"/>
    <property type="evidence" value="ECO:0007669"/>
    <property type="project" value="TreeGrafter"/>
</dbReference>
<sequence>MDIQAKLLIQVIILLTGACAAAWALLAGPLRIAPKACWRYAGANALMMLGLMLNTLRTDEPSYLAWFAADLCLLSGIVMLRLGTVFLFRQPIDYRFDLLVWLAAAGAMFAVPPEIDSQQYLGVVFSLAAAILFARLALATYQGLLPSAGPRLSVLLVSPMMVAALSFFARLVVILVVDRPEEQFISIQTAKAVPMLWFYLVLTIAINALAIGNALTRLVQKIRLLADKDVLTGLWNRRSAEDTLSQLHHKWQRGGEGYALVLLDLDYFKQINDKHGHQAGDAALRQAALLMTNALRESDVLCRFGGEEFLVILPGAGMKQAHQVAEKLRTCLEARALRWEDQDVPLSASFGCAAVVPGLSVSQLISAADHAMYQAKAAGRNRVMDSSVGAATI</sequence>
<dbReference type="CDD" id="cd01949">
    <property type="entry name" value="GGDEF"/>
    <property type="match status" value="1"/>
</dbReference>
<protein>
    <recommendedName>
        <fullName evidence="2">diguanylate cyclase</fullName>
        <ecNumber evidence="2">2.7.7.65</ecNumber>
    </recommendedName>
</protein>
<dbReference type="InterPro" id="IPR050469">
    <property type="entry name" value="Diguanylate_Cyclase"/>
</dbReference>
<dbReference type="PROSITE" id="PS50887">
    <property type="entry name" value="GGDEF"/>
    <property type="match status" value="1"/>
</dbReference>
<dbReference type="Pfam" id="PF00990">
    <property type="entry name" value="GGDEF"/>
    <property type="match status" value="1"/>
</dbReference>
<keyword evidence="6" id="KW-1185">Reference proteome</keyword>
<dbReference type="EC" id="2.7.7.65" evidence="2"/>
<feature type="transmembrane region" description="Helical" evidence="3">
    <location>
        <begin position="153"/>
        <end position="176"/>
    </location>
</feature>
<dbReference type="SUPFAM" id="SSF55073">
    <property type="entry name" value="Nucleotide cyclase"/>
    <property type="match status" value="1"/>
</dbReference>
<comment type="cofactor">
    <cofactor evidence="1">
        <name>Mg(2+)</name>
        <dbReference type="ChEBI" id="CHEBI:18420"/>
    </cofactor>
</comment>
<dbReference type="InterPro" id="IPR000160">
    <property type="entry name" value="GGDEF_dom"/>
</dbReference>
<dbReference type="Gene3D" id="3.30.70.270">
    <property type="match status" value="1"/>
</dbReference>
<name>A0AAJ1BI30_9GAMM</name>
<dbReference type="PROSITE" id="PS51257">
    <property type="entry name" value="PROKAR_LIPOPROTEIN"/>
    <property type="match status" value="1"/>
</dbReference>
<feature type="transmembrane region" description="Helical" evidence="3">
    <location>
        <begin position="119"/>
        <end position="141"/>
    </location>
</feature>
<dbReference type="GO" id="GO:0005886">
    <property type="term" value="C:plasma membrane"/>
    <property type="evidence" value="ECO:0007669"/>
    <property type="project" value="TreeGrafter"/>
</dbReference>
<feature type="transmembrane region" description="Helical" evidence="3">
    <location>
        <begin position="63"/>
        <end position="82"/>
    </location>
</feature>
<dbReference type="RefSeq" id="WP_240591385.1">
    <property type="nucleotide sequence ID" value="NZ_JAKUDL010000004.1"/>
</dbReference>
<gene>
    <name evidence="5" type="ORF">MJ923_12495</name>
</gene>
<dbReference type="NCBIfam" id="TIGR00254">
    <property type="entry name" value="GGDEF"/>
    <property type="match status" value="1"/>
</dbReference>
<evidence type="ECO:0000256" key="3">
    <source>
        <dbReference type="SAM" id="Phobius"/>
    </source>
</evidence>
<proteinExistence type="predicted"/>
<keyword evidence="3" id="KW-1133">Transmembrane helix</keyword>
<dbReference type="EMBL" id="JAKUDL010000004">
    <property type="protein sequence ID" value="MCH4295121.1"/>
    <property type="molecule type" value="Genomic_DNA"/>
</dbReference>